<accession>A0ABY5HR94</accession>
<evidence type="ECO:0000313" key="2">
    <source>
        <dbReference type="Proteomes" id="UP001059401"/>
    </source>
</evidence>
<keyword evidence="2" id="KW-1185">Reference proteome</keyword>
<evidence type="ECO:0000313" key="1">
    <source>
        <dbReference type="EMBL" id="UTY27665.1"/>
    </source>
</evidence>
<proteinExistence type="predicted"/>
<protein>
    <submittedName>
        <fullName evidence="1">Uncharacterized protein</fullName>
    </submittedName>
</protein>
<sequence length="119" mass="14003">MRIDDIFLIQAAFNIYQPPTKDLQILREYRTEKTQENEQTLLVVQSVLFTITQEEDVVAEILLKYLIAVFDGNDIPEDELDLLLFNHMRHTYMAKANDFLMSAHFPVAYEKDIHQIQKS</sequence>
<name>A0ABY5HR94_9SPIR</name>
<dbReference type="RefSeq" id="WP_010697594.1">
    <property type="nucleotide sequence ID" value="NZ_CP038802.1"/>
</dbReference>
<organism evidence="1 2">
    <name type="scientific">Treponema putidum</name>
    <dbReference type="NCBI Taxonomy" id="221027"/>
    <lineage>
        <taxon>Bacteria</taxon>
        <taxon>Pseudomonadati</taxon>
        <taxon>Spirochaetota</taxon>
        <taxon>Spirochaetia</taxon>
        <taxon>Spirochaetales</taxon>
        <taxon>Treponemataceae</taxon>
        <taxon>Treponema</taxon>
    </lineage>
</organism>
<gene>
    <name evidence="1" type="ORF">E4N76_00690</name>
</gene>
<dbReference type="EMBL" id="CP038802">
    <property type="protein sequence ID" value="UTY27665.1"/>
    <property type="molecule type" value="Genomic_DNA"/>
</dbReference>
<dbReference type="Proteomes" id="UP001059401">
    <property type="component" value="Chromosome"/>
</dbReference>
<reference evidence="1" key="1">
    <citation type="submission" date="2019-04" db="EMBL/GenBank/DDBJ databases">
        <title>Whole genome sequencing of oral phylogroup 2 treponemes.</title>
        <authorList>
            <person name="Chan Y."/>
            <person name="Zeng H.H."/>
            <person name="Yu X.L."/>
            <person name="Leung W.K."/>
            <person name="Watt R.M."/>
        </authorList>
    </citation>
    <scope>NUCLEOTIDE SEQUENCE</scope>
    <source>
        <strain evidence="1">OMZ 847</strain>
    </source>
</reference>